<dbReference type="GO" id="GO:0050589">
    <property type="term" value="F:leucocyanidin oxygenase activity"/>
    <property type="evidence" value="ECO:0007669"/>
    <property type="project" value="UniProtKB-EC"/>
</dbReference>
<reference evidence="14" key="1">
    <citation type="journal article" date="2022" name="Cell">
        <title>Repeat-based holocentromeres influence genome architecture and karyotype evolution.</title>
        <authorList>
            <person name="Hofstatter P.G."/>
            <person name="Thangavel G."/>
            <person name="Lux T."/>
            <person name="Neumann P."/>
            <person name="Vondrak T."/>
            <person name="Novak P."/>
            <person name="Zhang M."/>
            <person name="Costa L."/>
            <person name="Castellani M."/>
            <person name="Scott A."/>
            <person name="Toegelov H."/>
            <person name="Fuchs J."/>
            <person name="Mata-Sucre Y."/>
            <person name="Dias Y."/>
            <person name="Vanzela A.L.L."/>
            <person name="Huettel B."/>
            <person name="Almeida C.C.S."/>
            <person name="Simkova H."/>
            <person name="Souza G."/>
            <person name="Pedrosa-Harand A."/>
            <person name="Macas J."/>
            <person name="Mayer K.F.X."/>
            <person name="Houben A."/>
            <person name="Marques A."/>
        </authorList>
    </citation>
    <scope>NUCLEOTIDE SEQUENCE</scope>
    <source>
        <strain evidence="14">RhyBre1mFocal</strain>
    </source>
</reference>
<keyword evidence="4 12" id="KW-0479">Metal-binding</keyword>
<evidence type="ECO:0000256" key="6">
    <source>
        <dbReference type="ARBA" id="ARBA00022964"/>
    </source>
</evidence>
<dbReference type="Gene3D" id="2.60.120.330">
    <property type="entry name" value="B-lactam Antibiotic, Isopenicillin N Synthase, Chain"/>
    <property type="match status" value="1"/>
</dbReference>
<dbReference type="InterPro" id="IPR005123">
    <property type="entry name" value="Oxoglu/Fe-dep_dioxygenase_dom"/>
</dbReference>
<dbReference type="GO" id="GO:0009813">
    <property type="term" value="P:flavonoid biosynthetic process"/>
    <property type="evidence" value="ECO:0007669"/>
    <property type="project" value="UniProtKB-KW"/>
</dbReference>
<evidence type="ECO:0000256" key="7">
    <source>
        <dbReference type="ARBA" id="ARBA00023002"/>
    </source>
</evidence>
<dbReference type="FunFam" id="2.60.120.330:FF:000009">
    <property type="entry name" value="Flavonol synthase"/>
    <property type="match status" value="1"/>
</dbReference>
<keyword evidence="15" id="KW-1185">Reference proteome</keyword>
<dbReference type="Proteomes" id="UP001151287">
    <property type="component" value="Unassembled WGS sequence"/>
</dbReference>
<evidence type="ECO:0000259" key="13">
    <source>
        <dbReference type="PROSITE" id="PS51471"/>
    </source>
</evidence>
<evidence type="ECO:0000313" key="14">
    <source>
        <dbReference type="EMBL" id="KAJ1701768.1"/>
    </source>
</evidence>
<keyword evidence="8 12" id="KW-0408">Iron</keyword>
<dbReference type="GO" id="GO:0046872">
    <property type="term" value="F:metal ion binding"/>
    <property type="evidence" value="ECO:0007669"/>
    <property type="project" value="UniProtKB-KW"/>
</dbReference>
<dbReference type="EC" id="1.14.20.4" evidence="10"/>
<evidence type="ECO:0000256" key="5">
    <source>
        <dbReference type="ARBA" id="ARBA00022896"/>
    </source>
</evidence>
<dbReference type="InterPro" id="IPR050295">
    <property type="entry name" value="Plant_2OG-oxidoreductases"/>
</dbReference>
<sequence length="376" mass="42060">MATKVSVAPRVEILAQSGIESIPTEYVRPVEERQDLGDALEEVKKQIASGVPQIPVVDLKGFDSDDHETKMACVDSVKKAAEEWGVMHIANHGIPEDLLEKVREVGKKFFDLPIEQKEQYANDQASGKIQGYGSKLANNASGQLEWEDYFFHLIYPVDKTDLSIWPKDPSDYIEVTKQFAEHLRTVVSKMLSILSVGLELEEGKLEREIGGKEDLLMQLKINYYPKCPQPDLALGVEAHTDISSLSFILHNGVPGLQVYKENRWITAPCIPGTMIVHIGDTLEILSNGKYKSILHRGLVNKEKVRISWAIFCEPPREKVVLRPLEELVTDETPAKFTPRTFQEHIERKLFKKKQAAEAAAAAAAQAANGHKPDTTN</sequence>
<evidence type="ECO:0000256" key="3">
    <source>
        <dbReference type="ARBA" id="ARBA00008056"/>
    </source>
</evidence>
<accession>A0A9Q0CX22</accession>
<comment type="pathway">
    <text evidence="2">Pigment biosynthesis; anthocyanin biosynthesis.</text>
</comment>
<comment type="cofactor">
    <cofactor evidence="1">
        <name>L-ascorbate</name>
        <dbReference type="ChEBI" id="CHEBI:38290"/>
    </cofactor>
</comment>
<comment type="similarity">
    <text evidence="3 12">Belongs to the iron/ascorbate-dependent oxidoreductase family.</text>
</comment>
<protein>
    <recommendedName>
        <fullName evidence="10">anthocyanidin synthase</fullName>
        <ecNumber evidence="10">1.14.20.4</ecNumber>
    </recommendedName>
</protein>
<name>A0A9Q0CX22_9POAL</name>
<evidence type="ECO:0000313" key="15">
    <source>
        <dbReference type="Proteomes" id="UP001151287"/>
    </source>
</evidence>
<dbReference type="EMBL" id="JAMQYH010000001">
    <property type="protein sequence ID" value="KAJ1701768.1"/>
    <property type="molecule type" value="Genomic_DNA"/>
</dbReference>
<evidence type="ECO:0000256" key="1">
    <source>
        <dbReference type="ARBA" id="ARBA00001961"/>
    </source>
</evidence>
<keyword evidence="7 12" id="KW-0560">Oxidoreductase</keyword>
<dbReference type="InterPro" id="IPR027443">
    <property type="entry name" value="IPNS-like_sf"/>
</dbReference>
<evidence type="ECO:0000256" key="4">
    <source>
        <dbReference type="ARBA" id="ARBA00022723"/>
    </source>
</evidence>
<proteinExistence type="inferred from homology"/>
<evidence type="ECO:0000256" key="2">
    <source>
        <dbReference type="ARBA" id="ARBA00004935"/>
    </source>
</evidence>
<gene>
    <name evidence="14" type="ORF">LUZ63_001547</name>
</gene>
<keyword evidence="9" id="KW-0284">Flavonoid biosynthesis</keyword>
<feature type="domain" description="Fe2OG dioxygenase" evidence="13">
    <location>
        <begin position="215"/>
        <end position="314"/>
    </location>
</feature>
<evidence type="ECO:0000256" key="9">
    <source>
        <dbReference type="ARBA" id="ARBA00023241"/>
    </source>
</evidence>
<organism evidence="14 15">
    <name type="scientific">Rhynchospora breviuscula</name>
    <dbReference type="NCBI Taxonomy" id="2022672"/>
    <lineage>
        <taxon>Eukaryota</taxon>
        <taxon>Viridiplantae</taxon>
        <taxon>Streptophyta</taxon>
        <taxon>Embryophyta</taxon>
        <taxon>Tracheophyta</taxon>
        <taxon>Spermatophyta</taxon>
        <taxon>Magnoliopsida</taxon>
        <taxon>Liliopsida</taxon>
        <taxon>Poales</taxon>
        <taxon>Cyperaceae</taxon>
        <taxon>Cyperoideae</taxon>
        <taxon>Rhynchosporeae</taxon>
        <taxon>Rhynchospora</taxon>
    </lineage>
</organism>
<dbReference type="AlphaFoldDB" id="A0A9Q0CX22"/>
<evidence type="ECO:0000256" key="11">
    <source>
        <dbReference type="ARBA" id="ARBA00052206"/>
    </source>
</evidence>
<dbReference type="InterPro" id="IPR026992">
    <property type="entry name" value="DIOX_N"/>
</dbReference>
<dbReference type="PROSITE" id="PS51471">
    <property type="entry name" value="FE2OG_OXY"/>
    <property type="match status" value="1"/>
</dbReference>
<dbReference type="PANTHER" id="PTHR47991">
    <property type="entry name" value="OXOGLUTARATE/IRON-DEPENDENT DIOXYGENASE"/>
    <property type="match status" value="1"/>
</dbReference>
<dbReference type="GO" id="GO:0046148">
    <property type="term" value="P:pigment biosynthetic process"/>
    <property type="evidence" value="ECO:0007669"/>
    <property type="project" value="UniProtKB-ARBA"/>
</dbReference>
<keyword evidence="6" id="KW-0223">Dioxygenase</keyword>
<dbReference type="SUPFAM" id="SSF51197">
    <property type="entry name" value="Clavaminate synthase-like"/>
    <property type="match status" value="1"/>
</dbReference>
<dbReference type="Pfam" id="PF14226">
    <property type="entry name" value="DIOX_N"/>
    <property type="match status" value="1"/>
</dbReference>
<evidence type="ECO:0000256" key="8">
    <source>
        <dbReference type="ARBA" id="ARBA00023004"/>
    </source>
</evidence>
<evidence type="ECO:0000256" key="10">
    <source>
        <dbReference type="ARBA" id="ARBA00039062"/>
    </source>
</evidence>
<dbReference type="InterPro" id="IPR044861">
    <property type="entry name" value="IPNS-like_FE2OG_OXY"/>
</dbReference>
<evidence type="ECO:0000256" key="12">
    <source>
        <dbReference type="RuleBase" id="RU003682"/>
    </source>
</evidence>
<dbReference type="OrthoDB" id="288590at2759"/>
<dbReference type="GO" id="GO:0031418">
    <property type="term" value="F:L-ascorbic acid binding"/>
    <property type="evidence" value="ECO:0007669"/>
    <property type="project" value="UniProtKB-KW"/>
</dbReference>
<keyword evidence="5" id="KW-0847">Vitamin C</keyword>
<dbReference type="Pfam" id="PF03171">
    <property type="entry name" value="2OG-FeII_Oxy"/>
    <property type="match status" value="1"/>
</dbReference>
<comment type="catalytic activity">
    <reaction evidence="11">
        <text>a (2R,3S,4S)-leucoanthocyanidin + 2-oxoglutarate + O2 = a 4-H-anthocyanidin with a 3-hydroxy group + succinate + CO2 + 2 H2O</text>
        <dbReference type="Rhea" id="RHEA:54432"/>
        <dbReference type="ChEBI" id="CHEBI:15377"/>
        <dbReference type="ChEBI" id="CHEBI:15379"/>
        <dbReference type="ChEBI" id="CHEBI:16526"/>
        <dbReference type="ChEBI" id="CHEBI:16810"/>
        <dbReference type="ChEBI" id="CHEBI:30031"/>
        <dbReference type="ChEBI" id="CHEBI:138176"/>
        <dbReference type="ChEBI" id="CHEBI:138177"/>
        <dbReference type="EC" id="1.14.20.4"/>
    </reaction>
</comment>
<comment type="caution">
    <text evidence="14">The sequence shown here is derived from an EMBL/GenBank/DDBJ whole genome shotgun (WGS) entry which is preliminary data.</text>
</comment>